<dbReference type="InterPro" id="IPR002673">
    <property type="entry name" value="Ribosomal_eL29"/>
</dbReference>
<dbReference type="GO" id="GO:0022625">
    <property type="term" value="C:cytosolic large ribosomal subunit"/>
    <property type="evidence" value="ECO:0000318"/>
    <property type="project" value="GO_Central"/>
</dbReference>
<dbReference type="Ensembl" id="ENSECAT00000065608.2">
    <property type="protein sequence ID" value="ENSECAP00000045753.1"/>
    <property type="gene ID" value="ENSECAG00000037106.2"/>
</dbReference>
<dbReference type="InParanoid" id="A0A3Q2IJH9"/>
<reference evidence="14" key="3">
    <citation type="submission" date="2025-09" db="UniProtKB">
        <authorList>
            <consortium name="Ensembl"/>
        </authorList>
    </citation>
    <scope>IDENTIFICATION</scope>
    <source>
        <strain evidence="14">Thoroughbred</strain>
    </source>
</reference>
<dbReference type="Bgee" id="ENSECAG00000037106">
    <property type="expression patterns" value="Expressed in trophectoderm and 11 other cell types or tissues"/>
</dbReference>
<evidence type="ECO:0000256" key="11">
    <source>
        <dbReference type="ARBA" id="ARBA00035222"/>
    </source>
</evidence>
<keyword evidence="5" id="KW-0963">Cytoplasm</keyword>
<evidence type="ECO:0000256" key="5">
    <source>
        <dbReference type="ARBA" id="ARBA00022490"/>
    </source>
</evidence>
<evidence type="ECO:0000256" key="7">
    <source>
        <dbReference type="ARBA" id="ARBA00022980"/>
    </source>
</evidence>
<evidence type="ECO:0000256" key="4">
    <source>
        <dbReference type="ARBA" id="ARBA00022481"/>
    </source>
</evidence>
<dbReference type="PaxDb" id="9796-ENSECAP00000045753"/>
<evidence type="ECO:0000256" key="12">
    <source>
        <dbReference type="ARBA" id="ARBA00035328"/>
    </source>
</evidence>
<protein>
    <recommendedName>
        <fullName evidence="11">Large ribosomal subunit protein eL29</fullName>
    </recommendedName>
    <alternativeName>
        <fullName evidence="12">60S ribosomal protein L29</fullName>
    </alternativeName>
</protein>
<dbReference type="GO" id="GO:0002181">
    <property type="term" value="P:cytoplasmic translation"/>
    <property type="evidence" value="ECO:0000318"/>
    <property type="project" value="GO_Central"/>
</dbReference>
<sequence length="235" mass="25797">MMTTFFPRRLVPRTSGIQYQTRHFGAAGFGADMAKSKNHTTHSQSRKWHRKGIKKPRSQRCESLKGMDPKFLRNMRFAKKHKTVLKKMQANNAKCTCQGCQGPRKAQGSQAQNPKGGQPQAQFTYLHYSPQARETCSRPYCQGSQALPANGQGQGTNQGPGCGCNCGSGSGSCSQRCPGPHEGCQVETSVCQCEGGRTGVTPGWCPPALFVQINLRQDLSKEKKEKETLPFLGFL</sequence>
<comment type="similarity">
    <text evidence="2">Belongs to the eukaryotic ribosomal protein eL29 family.</text>
</comment>
<evidence type="ECO:0000256" key="2">
    <source>
        <dbReference type="ARBA" id="ARBA00010247"/>
    </source>
</evidence>
<dbReference type="PANTHER" id="PTHR12884">
    <property type="entry name" value="60S RIBOSOMAL PROTEIN L29"/>
    <property type="match status" value="1"/>
</dbReference>
<dbReference type="GeneTree" id="ENSGT00390000007084"/>
<dbReference type="SMR" id="A0A3Q2IJH9"/>
<dbReference type="Gene3D" id="6.10.140.1730">
    <property type="match status" value="1"/>
</dbReference>
<keyword evidence="4" id="KW-0488">Methylation</keyword>
<evidence type="ECO:0000256" key="3">
    <source>
        <dbReference type="ARBA" id="ARBA00011133"/>
    </source>
</evidence>
<dbReference type="AlphaFoldDB" id="A0A3Q2IJH9"/>
<feature type="region of interest" description="Disordered" evidence="13">
    <location>
        <begin position="36"/>
        <end position="57"/>
    </location>
</feature>
<keyword evidence="9" id="KW-0687">Ribonucleoprotein</keyword>
<evidence type="ECO:0000256" key="13">
    <source>
        <dbReference type="SAM" id="MobiDB-lite"/>
    </source>
</evidence>
<accession>A0A3Q2IJH9</accession>
<comment type="subcellular location">
    <subcellularLocation>
        <location evidence="1">Cytoplasm</location>
    </subcellularLocation>
</comment>
<keyword evidence="7" id="KW-0689">Ribosomal protein</keyword>
<organism evidence="14 15">
    <name type="scientific">Equus caballus</name>
    <name type="common">Horse</name>
    <dbReference type="NCBI Taxonomy" id="9796"/>
    <lineage>
        <taxon>Eukaryota</taxon>
        <taxon>Metazoa</taxon>
        <taxon>Chordata</taxon>
        <taxon>Craniata</taxon>
        <taxon>Vertebrata</taxon>
        <taxon>Euteleostomi</taxon>
        <taxon>Mammalia</taxon>
        <taxon>Eutheria</taxon>
        <taxon>Laurasiatheria</taxon>
        <taxon>Perissodactyla</taxon>
        <taxon>Equidae</taxon>
        <taxon>Equus</taxon>
    </lineage>
</organism>
<evidence type="ECO:0000256" key="10">
    <source>
        <dbReference type="ARBA" id="ARBA00034092"/>
    </source>
</evidence>
<comment type="subunit">
    <text evidence="3">Component of the large ribosomal subunit.</text>
</comment>
<evidence type="ECO:0000256" key="1">
    <source>
        <dbReference type="ARBA" id="ARBA00004496"/>
    </source>
</evidence>
<name>A0A3Q2IJH9_HORSE</name>
<evidence type="ECO:0000313" key="14">
    <source>
        <dbReference type="Ensembl" id="ENSECAP00000045753.1"/>
    </source>
</evidence>
<evidence type="ECO:0000313" key="15">
    <source>
        <dbReference type="Proteomes" id="UP000002281"/>
    </source>
</evidence>
<dbReference type="Proteomes" id="UP000002281">
    <property type="component" value="Chromosome 5"/>
</dbReference>
<dbReference type="GO" id="GO:0003735">
    <property type="term" value="F:structural constituent of ribosome"/>
    <property type="evidence" value="ECO:0000318"/>
    <property type="project" value="GO_Central"/>
</dbReference>
<proteinExistence type="inferred from homology"/>
<keyword evidence="8" id="KW-0007">Acetylation</keyword>
<keyword evidence="15" id="KW-1185">Reference proteome</keyword>
<evidence type="ECO:0000256" key="6">
    <source>
        <dbReference type="ARBA" id="ARBA00022553"/>
    </source>
</evidence>
<evidence type="ECO:0000256" key="8">
    <source>
        <dbReference type="ARBA" id="ARBA00022990"/>
    </source>
</evidence>
<dbReference type="PANTHER" id="PTHR12884:SF18">
    <property type="entry name" value="60S RIBOSOMAL PROTEIN L29"/>
    <property type="match status" value="1"/>
</dbReference>
<reference evidence="14 15" key="1">
    <citation type="journal article" date="2009" name="Science">
        <title>Genome sequence, comparative analysis, and population genetics of the domestic horse.</title>
        <authorList>
            <consortium name="Broad Institute Genome Sequencing Platform"/>
            <consortium name="Broad Institute Whole Genome Assembly Team"/>
            <person name="Wade C.M."/>
            <person name="Giulotto E."/>
            <person name="Sigurdsson S."/>
            <person name="Zoli M."/>
            <person name="Gnerre S."/>
            <person name="Imsland F."/>
            <person name="Lear T.L."/>
            <person name="Adelson D.L."/>
            <person name="Bailey E."/>
            <person name="Bellone R.R."/>
            <person name="Bloecker H."/>
            <person name="Distl O."/>
            <person name="Edgar R.C."/>
            <person name="Garber M."/>
            <person name="Leeb T."/>
            <person name="Mauceli E."/>
            <person name="MacLeod J.N."/>
            <person name="Penedo M.C.T."/>
            <person name="Raison J.M."/>
            <person name="Sharpe T."/>
            <person name="Vogel J."/>
            <person name="Andersson L."/>
            <person name="Antczak D.F."/>
            <person name="Biagi T."/>
            <person name="Binns M.M."/>
            <person name="Chowdhary B.P."/>
            <person name="Coleman S.J."/>
            <person name="Della Valle G."/>
            <person name="Fryc S."/>
            <person name="Guerin G."/>
            <person name="Hasegawa T."/>
            <person name="Hill E.W."/>
            <person name="Jurka J."/>
            <person name="Kiialainen A."/>
            <person name="Lindgren G."/>
            <person name="Liu J."/>
            <person name="Magnani E."/>
            <person name="Mickelson J.R."/>
            <person name="Murray J."/>
            <person name="Nergadze S.G."/>
            <person name="Onofrio R."/>
            <person name="Pedroni S."/>
            <person name="Piras M.F."/>
            <person name="Raudsepp T."/>
            <person name="Rocchi M."/>
            <person name="Roeed K.H."/>
            <person name="Ryder O.A."/>
            <person name="Searle S."/>
            <person name="Skow L."/>
            <person name="Swinburne J.E."/>
            <person name="Syvaenen A.C."/>
            <person name="Tozaki T."/>
            <person name="Valberg S.J."/>
            <person name="Vaudin M."/>
            <person name="White J.R."/>
            <person name="Zody M.C."/>
            <person name="Lander E.S."/>
            <person name="Lindblad-Toh K."/>
        </authorList>
    </citation>
    <scope>NUCLEOTIDE SEQUENCE [LARGE SCALE GENOMIC DNA]</scope>
    <source>
        <strain evidence="14 15">Thoroughbred</strain>
    </source>
</reference>
<evidence type="ECO:0000256" key="9">
    <source>
        <dbReference type="ARBA" id="ARBA00023274"/>
    </source>
</evidence>
<dbReference type="STRING" id="9796.ENSECAP00000045753"/>
<keyword evidence="6" id="KW-0597">Phosphoprotein</keyword>
<reference evidence="14" key="2">
    <citation type="submission" date="2025-08" db="UniProtKB">
        <authorList>
            <consortium name="Ensembl"/>
        </authorList>
    </citation>
    <scope>IDENTIFICATION</scope>
    <source>
        <strain evidence="14">Thoroughbred</strain>
    </source>
</reference>
<dbReference type="Pfam" id="PF01779">
    <property type="entry name" value="Ribosomal_L29e"/>
    <property type="match status" value="1"/>
</dbReference>
<comment type="function">
    <text evidence="10">Component of the large ribosomal subunit. The ribosome is a large ribonucleoprotein complex responsible for the synthesis of proteins in the cell.</text>
</comment>